<reference evidence="1 2" key="1">
    <citation type="journal article" date="2016" name="Nat. Commun.">
        <title>Thousands of microbial genomes shed light on interconnected biogeochemical processes in an aquifer system.</title>
        <authorList>
            <person name="Anantharaman K."/>
            <person name="Brown C.T."/>
            <person name="Hug L.A."/>
            <person name="Sharon I."/>
            <person name="Castelle C.J."/>
            <person name="Probst A.J."/>
            <person name="Thomas B.C."/>
            <person name="Singh A."/>
            <person name="Wilkins M.J."/>
            <person name="Karaoz U."/>
            <person name="Brodie E.L."/>
            <person name="Williams K.H."/>
            <person name="Hubbard S.S."/>
            <person name="Banfield J.F."/>
        </authorList>
    </citation>
    <scope>NUCLEOTIDE SEQUENCE [LARGE SCALE GENOMIC DNA]</scope>
</reference>
<dbReference type="EMBL" id="MFMZ01000060">
    <property type="protein sequence ID" value="OGG89737.1"/>
    <property type="molecule type" value="Genomic_DNA"/>
</dbReference>
<gene>
    <name evidence="1" type="ORF">A3H55_02385</name>
</gene>
<dbReference type="Proteomes" id="UP000177998">
    <property type="component" value="Unassembled WGS sequence"/>
</dbReference>
<protein>
    <recommendedName>
        <fullName evidence="3">AbiEi antitoxin C-terminal domain-containing protein</fullName>
    </recommendedName>
</protein>
<dbReference type="AlphaFoldDB" id="A0A1F6FV72"/>
<evidence type="ECO:0000313" key="1">
    <source>
        <dbReference type="EMBL" id="OGG89737.1"/>
    </source>
</evidence>
<dbReference type="STRING" id="1798564.A3H55_02385"/>
<evidence type="ECO:0008006" key="3">
    <source>
        <dbReference type="Google" id="ProtNLM"/>
    </source>
</evidence>
<comment type="caution">
    <text evidence="1">The sequence shown here is derived from an EMBL/GenBank/DDBJ whole genome shotgun (WGS) entry which is preliminary data.</text>
</comment>
<proteinExistence type="predicted"/>
<name>A0A1F6FV72_9BACT</name>
<organism evidence="1 2">
    <name type="scientific">Candidatus Kuenenbacteria bacterium RIFCSPLOWO2_02_FULL_42_16</name>
    <dbReference type="NCBI Taxonomy" id="1798564"/>
    <lineage>
        <taxon>Bacteria</taxon>
        <taxon>Candidatus Kueneniibacteriota</taxon>
    </lineage>
</organism>
<evidence type="ECO:0000313" key="2">
    <source>
        <dbReference type="Proteomes" id="UP000177998"/>
    </source>
</evidence>
<sequence length="195" mass="22731">MKVNYIQFKQIVESAGKSFFSLPDLKKFYPASRENLLVLLSVWTKKNLIYHLGRGFYSFNLSQVDYLSLANAIDPDSYISFEYALSYYNLVDQVPSVITCATKKRSRKINMSNWTFEYTHLKNDLFFGYDLKNKIYLATPEKALADLLYLLARGKRSVDLESLEKKKINQKKLCEILTKFPKYTIKKAMELGILK</sequence>
<accession>A0A1F6FV72</accession>